<dbReference type="Proteomes" id="UP000251889">
    <property type="component" value="Unassembled WGS sequence"/>
</dbReference>
<evidence type="ECO:0000256" key="1">
    <source>
        <dbReference type="SAM" id="Phobius"/>
    </source>
</evidence>
<feature type="transmembrane region" description="Helical" evidence="1">
    <location>
        <begin position="86"/>
        <end position="106"/>
    </location>
</feature>
<dbReference type="AlphaFoldDB" id="A0A364Y7I0"/>
<keyword evidence="1" id="KW-0472">Membrane</keyword>
<feature type="transmembrane region" description="Helical" evidence="1">
    <location>
        <begin position="118"/>
        <end position="137"/>
    </location>
</feature>
<evidence type="ECO:0000313" key="2">
    <source>
        <dbReference type="EMBL" id="RAW02221.1"/>
    </source>
</evidence>
<gene>
    <name evidence="2" type="ORF">DQQ10_06675</name>
</gene>
<keyword evidence="3" id="KW-1185">Reference proteome</keyword>
<comment type="caution">
    <text evidence="2">The sequence shown here is derived from an EMBL/GenBank/DDBJ whole genome shotgun (WGS) entry which is preliminary data.</text>
</comment>
<organism evidence="2 3">
    <name type="scientific">Pseudochryseolinea flava</name>
    <dbReference type="NCBI Taxonomy" id="2059302"/>
    <lineage>
        <taxon>Bacteria</taxon>
        <taxon>Pseudomonadati</taxon>
        <taxon>Bacteroidota</taxon>
        <taxon>Cytophagia</taxon>
        <taxon>Cytophagales</taxon>
        <taxon>Fulvivirgaceae</taxon>
        <taxon>Pseudochryseolinea</taxon>
    </lineage>
</organism>
<dbReference type="EMBL" id="QMFY01000002">
    <property type="protein sequence ID" value="RAW02221.1"/>
    <property type="molecule type" value="Genomic_DNA"/>
</dbReference>
<evidence type="ECO:0000313" key="3">
    <source>
        <dbReference type="Proteomes" id="UP000251889"/>
    </source>
</evidence>
<proteinExistence type="predicted"/>
<feature type="transmembrane region" description="Helical" evidence="1">
    <location>
        <begin position="47"/>
        <end position="65"/>
    </location>
</feature>
<sequence length="481" mass="55972">MQLRKNEIDRCVYVLEKGYVPEEIVWTIVVWAIVSAIQYLLISVFHWTAAIIVSLIAALLVSALVQGLKGFGGNGVNRRSGPSLDITILLFGVAIVTLNCLGVNELVHRWTGQAWNPYLLYGWLIVAIGGPITFGLIQRARAYQTLRKHSKEYVSIHLDVYHYQELFIYLEKVEFLDPKTGAYEEIVDLMRHFDYHPYGELKQEELSSQIGRSMNNHCQQSIYIPKDTNKFILSWYSATEDKYFSDEFVFKYERFAPHLKKLPYGTMNTFHGIDVTELNAIDIHIKSAGRVDLYTNQWLTFFYWDVAEVAITEEAKERYMNTIRQRLPIPGDKQNFLNEINKIVKSNRIEKRFEAQGKRFLWSMSLEGLGELTHSIDIDDTEFKHHRKSIDMLATPTSECLPEKITIFKRLSDELYFYFYVYIDRDQLYDCVQAISRGSAETPIHFDLSVGNRMKKEMTFTVTGNNNRIEFKYWQVNTTGT</sequence>
<keyword evidence="1" id="KW-0812">Transmembrane</keyword>
<dbReference type="RefSeq" id="WP_112746044.1">
    <property type="nucleotide sequence ID" value="NZ_QMFY01000002.1"/>
</dbReference>
<dbReference type="OrthoDB" id="1152765at2"/>
<accession>A0A364Y7I0</accession>
<keyword evidence="1" id="KW-1133">Transmembrane helix</keyword>
<name>A0A364Y7I0_9BACT</name>
<reference evidence="2 3" key="1">
    <citation type="submission" date="2018-06" db="EMBL/GenBank/DDBJ databases">
        <title>Chryseolinea flavus sp. nov., a member of the phylum Bacteroidetes isolated from soil.</title>
        <authorList>
            <person name="Li Y."/>
            <person name="Wang J."/>
        </authorList>
    </citation>
    <scope>NUCLEOTIDE SEQUENCE [LARGE SCALE GENOMIC DNA]</scope>
    <source>
        <strain evidence="2 3">SDU1-6</strain>
    </source>
</reference>
<protein>
    <submittedName>
        <fullName evidence="2">Uncharacterized protein</fullName>
    </submittedName>
</protein>